<keyword evidence="1" id="KW-0812">Transmembrane</keyword>
<comment type="caution">
    <text evidence="2">The sequence shown here is derived from an EMBL/GenBank/DDBJ whole genome shotgun (WGS) entry which is preliminary data.</text>
</comment>
<keyword evidence="1" id="KW-0472">Membrane</keyword>
<proteinExistence type="predicted"/>
<dbReference type="EMBL" id="JAAGLU010000002">
    <property type="protein sequence ID" value="NEC84702.1"/>
    <property type="molecule type" value="Genomic_DNA"/>
</dbReference>
<protein>
    <submittedName>
        <fullName evidence="2">Uncharacterized protein</fullName>
    </submittedName>
</protein>
<sequence>MNDDELLAHLKATDPALTSKAPRPDVTRLVEATMNTNTNTATTTKTATATAAATTKATQGARPRRRLVPALAFTALLLVGGGVSWGVARGGEGPADKAGAGAAGVGRVPQLGPLTLMLPEGNPGTAKCVAPTPDLLRGHEMAFEGTVTAEEGDDRVILRVDHWYRLDPNLANPSDQVRLSNSGAFSEAPDFRIGVHYLVTADGGIVPMCGGTTEATDEGRAMFREAFETPVK</sequence>
<evidence type="ECO:0000313" key="2">
    <source>
        <dbReference type="EMBL" id="NEC84702.1"/>
    </source>
</evidence>
<dbReference type="AlphaFoldDB" id="A0A6B3BL02"/>
<reference evidence="2" key="1">
    <citation type="submission" date="2020-01" db="EMBL/GenBank/DDBJ databases">
        <title>Insect and environment-associated Actinomycetes.</title>
        <authorList>
            <person name="Currrie C."/>
            <person name="Chevrette M."/>
            <person name="Carlson C."/>
            <person name="Stubbendieck R."/>
            <person name="Wendt-Pienkowski E."/>
        </authorList>
    </citation>
    <scope>NUCLEOTIDE SEQUENCE</scope>
    <source>
        <strain evidence="2">SID12501</strain>
    </source>
</reference>
<name>A0A6B3BL02_9ACTN</name>
<evidence type="ECO:0000256" key="1">
    <source>
        <dbReference type="SAM" id="Phobius"/>
    </source>
</evidence>
<gene>
    <name evidence="2" type="ORF">G3I71_02205</name>
</gene>
<keyword evidence="1" id="KW-1133">Transmembrane helix</keyword>
<accession>A0A6B3BL02</accession>
<organism evidence="2">
    <name type="scientific">Streptomyces sp. SID12501</name>
    <dbReference type="NCBI Taxonomy" id="2706042"/>
    <lineage>
        <taxon>Bacteria</taxon>
        <taxon>Bacillati</taxon>
        <taxon>Actinomycetota</taxon>
        <taxon>Actinomycetes</taxon>
        <taxon>Kitasatosporales</taxon>
        <taxon>Streptomycetaceae</taxon>
        <taxon>Streptomyces</taxon>
    </lineage>
</organism>
<dbReference type="RefSeq" id="WP_164312163.1">
    <property type="nucleotide sequence ID" value="NZ_JAAGLU010000002.1"/>
</dbReference>
<feature type="transmembrane region" description="Helical" evidence="1">
    <location>
        <begin position="67"/>
        <end position="88"/>
    </location>
</feature>